<dbReference type="AlphaFoldDB" id="A0A0A8ZQP7"/>
<keyword evidence="1" id="KW-0812">Transmembrane</keyword>
<accession>A0A0A8ZQP7</accession>
<proteinExistence type="predicted"/>
<organism evidence="2">
    <name type="scientific">Arundo donax</name>
    <name type="common">Giant reed</name>
    <name type="synonym">Donax arundinaceus</name>
    <dbReference type="NCBI Taxonomy" id="35708"/>
    <lineage>
        <taxon>Eukaryota</taxon>
        <taxon>Viridiplantae</taxon>
        <taxon>Streptophyta</taxon>
        <taxon>Embryophyta</taxon>
        <taxon>Tracheophyta</taxon>
        <taxon>Spermatophyta</taxon>
        <taxon>Magnoliopsida</taxon>
        <taxon>Liliopsida</taxon>
        <taxon>Poales</taxon>
        <taxon>Poaceae</taxon>
        <taxon>PACMAD clade</taxon>
        <taxon>Arundinoideae</taxon>
        <taxon>Arundineae</taxon>
        <taxon>Arundo</taxon>
    </lineage>
</organism>
<name>A0A0A8ZQP7_ARUDO</name>
<keyword evidence="1" id="KW-0472">Membrane</keyword>
<evidence type="ECO:0000256" key="1">
    <source>
        <dbReference type="SAM" id="Phobius"/>
    </source>
</evidence>
<evidence type="ECO:0000313" key="2">
    <source>
        <dbReference type="EMBL" id="JAD37142.1"/>
    </source>
</evidence>
<reference evidence="2" key="1">
    <citation type="submission" date="2014-09" db="EMBL/GenBank/DDBJ databases">
        <authorList>
            <person name="Magalhaes I.L.F."/>
            <person name="Oliveira U."/>
            <person name="Santos F.R."/>
            <person name="Vidigal T.H.D.A."/>
            <person name="Brescovit A.D."/>
            <person name="Santos A.J."/>
        </authorList>
    </citation>
    <scope>NUCLEOTIDE SEQUENCE</scope>
    <source>
        <tissue evidence="2">Shoot tissue taken approximately 20 cm above the soil surface</tissue>
    </source>
</reference>
<dbReference type="EMBL" id="GBRH01260753">
    <property type="protein sequence ID" value="JAD37142.1"/>
    <property type="molecule type" value="Transcribed_RNA"/>
</dbReference>
<sequence length="65" mass="7544">MIDRTQPRCGVQFETKRARGLMITSHYCVLQPLETNKSLSVWLRTPIFSFPRILLAVVIYIGFKC</sequence>
<keyword evidence="1" id="KW-1133">Transmembrane helix</keyword>
<feature type="transmembrane region" description="Helical" evidence="1">
    <location>
        <begin position="41"/>
        <end position="63"/>
    </location>
</feature>
<reference evidence="2" key="2">
    <citation type="journal article" date="2015" name="Data Brief">
        <title>Shoot transcriptome of the giant reed, Arundo donax.</title>
        <authorList>
            <person name="Barrero R.A."/>
            <person name="Guerrero F.D."/>
            <person name="Moolhuijzen P."/>
            <person name="Goolsby J.A."/>
            <person name="Tidwell J."/>
            <person name="Bellgard S.E."/>
            <person name="Bellgard M.I."/>
        </authorList>
    </citation>
    <scope>NUCLEOTIDE SEQUENCE</scope>
    <source>
        <tissue evidence="2">Shoot tissue taken approximately 20 cm above the soil surface</tissue>
    </source>
</reference>
<protein>
    <submittedName>
        <fullName evidence="2">Uncharacterized protein</fullName>
    </submittedName>
</protein>